<sequence length="239" mass="26073">MLHITTFENTKVNVHVPSLIQQGDQQFSVSALGVKVVTLPGKTRFGEFTGKDTKGIRITVNKPISVYGYGRILLGSHHIGEGFLGLPVDVLGKEYIVPTYSPVGSSIVQVVAQEDNTEVSFMLRLPRGGRVHYGDRYLYNGDLLNTTLNDLEVFQVQGDSDLSGTVVTSSKPVAVFSGDDCTVVPDNTFPCNHLVGQIPPVSFWGKEFITNPTPDHLGGDEFHIIASKDTTDVNVDRQK</sequence>
<reference evidence="2 3" key="1">
    <citation type="submission" date="2022-05" db="EMBL/GenBank/DDBJ databases">
        <authorList>
            <consortium name="Genoscope - CEA"/>
            <person name="William W."/>
        </authorList>
    </citation>
    <scope>NUCLEOTIDE SEQUENCE [LARGE SCALE GENOMIC DNA]</scope>
</reference>
<organism evidence="2 3">
    <name type="scientific">Porites evermanni</name>
    <dbReference type="NCBI Taxonomy" id="104178"/>
    <lineage>
        <taxon>Eukaryota</taxon>
        <taxon>Metazoa</taxon>
        <taxon>Cnidaria</taxon>
        <taxon>Anthozoa</taxon>
        <taxon>Hexacorallia</taxon>
        <taxon>Scleractinia</taxon>
        <taxon>Fungiina</taxon>
        <taxon>Poritidae</taxon>
        <taxon>Porites</taxon>
    </lineage>
</organism>
<comment type="caution">
    <text evidence="2">The sequence shown here is derived from an EMBL/GenBank/DDBJ whole genome shotgun (WGS) entry which is preliminary data.</text>
</comment>
<protein>
    <recommendedName>
        <fullName evidence="1">IgGFc-binding protein N-terminal domain-containing protein</fullName>
    </recommendedName>
</protein>
<evidence type="ECO:0000259" key="1">
    <source>
        <dbReference type="Pfam" id="PF17517"/>
    </source>
</evidence>
<gene>
    <name evidence="2" type="ORF">PEVE_00036564</name>
</gene>
<evidence type="ECO:0000313" key="2">
    <source>
        <dbReference type="EMBL" id="CAH3029687.1"/>
    </source>
</evidence>
<dbReference type="EMBL" id="CALNXI010000586">
    <property type="protein sequence ID" value="CAH3029687.1"/>
    <property type="molecule type" value="Genomic_DNA"/>
</dbReference>
<dbReference type="PANTHER" id="PTHR46534:SF1">
    <property type="entry name" value="IGGFC-BINDING PROTEIN N-TERMINAL DOMAIN-CONTAINING PROTEIN"/>
    <property type="match status" value="1"/>
</dbReference>
<dbReference type="Pfam" id="PF17517">
    <property type="entry name" value="IgGFc_binding"/>
    <property type="match status" value="1"/>
</dbReference>
<dbReference type="Proteomes" id="UP001159427">
    <property type="component" value="Unassembled WGS sequence"/>
</dbReference>
<accession>A0ABN8MJH6</accession>
<dbReference type="InterPro" id="IPR035234">
    <property type="entry name" value="IgGFc-bd_N"/>
</dbReference>
<evidence type="ECO:0000313" key="3">
    <source>
        <dbReference type="Proteomes" id="UP001159427"/>
    </source>
</evidence>
<name>A0ABN8MJH6_9CNID</name>
<feature type="domain" description="IgGFc-binding protein N-terminal" evidence="1">
    <location>
        <begin position="82"/>
        <end position="237"/>
    </location>
</feature>
<dbReference type="PANTHER" id="PTHR46534">
    <property type="entry name" value="IGGFC_BINDING DOMAIN-CONTAINING PROTEIN"/>
    <property type="match status" value="1"/>
</dbReference>
<keyword evidence="3" id="KW-1185">Reference proteome</keyword>
<proteinExistence type="predicted"/>